<evidence type="ECO:0000259" key="1">
    <source>
        <dbReference type="Pfam" id="PF04738"/>
    </source>
</evidence>
<keyword evidence="4" id="KW-1185">Reference proteome</keyword>
<evidence type="ECO:0000259" key="2">
    <source>
        <dbReference type="Pfam" id="PF14028"/>
    </source>
</evidence>
<dbReference type="EMBL" id="VCLA01000194">
    <property type="protein sequence ID" value="MQT04811.1"/>
    <property type="molecule type" value="Genomic_DNA"/>
</dbReference>
<organism evidence="3 4">
    <name type="scientific">Streptomyces jumonjinensis</name>
    <dbReference type="NCBI Taxonomy" id="1945"/>
    <lineage>
        <taxon>Bacteria</taxon>
        <taxon>Bacillati</taxon>
        <taxon>Actinomycetota</taxon>
        <taxon>Actinomycetes</taxon>
        <taxon>Kitasatosporales</taxon>
        <taxon>Streptomycetaceae</taxon>
        <taxon>Streptomyces</taxon>
    </lineage>
</organism>
<dbReference type="AlphaFoldDB" id="A0A646KSJ4"/>
<evidence type="ECO:0000313" key="4">
    <source>
        <dbReference type="Proteomes" id="UP000419138"/>
    </source>
</evidence>
<sequence>MYAHVDALLLRAGAWAPDDLVQPWPDPGGDAESWRAWLERTLRIPGFADALEQASPVLARRVRDIRDEQNLPERAVRKATFAVLRYLLRASSRATPFGFFAGVAPVRLADTVTVRIGSGHRAVGRPDAVRLATVIEQLEADRALLPHLRVQTHALVAEKGGHLVLDHRGTGSSGGAPVRVQVRATPPVTLALGAARHPIRVADLVAKLAGDFPRVPAEVIGKLLADLTAQRFLVTNLRAPITTTNPLNHLLNALDAAEAENIQPVTATVAQLRSFTHALDRPHTASPEGGEHRDRLTAEMRKLAPGSGPVLGIDLRIDGEATVPTAVADEAARAATALVRLARHPFLSSGWSSWHGRFLERYGPRAVVPVLDAVDGDAGIGYPAGFLGGPSAPASAPLTERDGKLLVLAQNAALRRQHEIAVDDAVITALTTMGPDTAVQPTTELIARVNAPSPDALKDGEFTLAVTGVSRTTGTVTGRFLHLLDAEDRDRMAKAYATAANATDGALPVQISAPPLHAATENVARVPAMMPAILALGECHDHTGEQVLLDDIAVTADVHRLYLVSRSRRCPLEFVTLNAVEPVHRTHPLVRFLTEATHAMSAPCAVFDWGAATALPFLPALRYGRTILSPARWLLTTADLAARDTDQPQWDESLVAWREQVAVPSTVYAGDGDQRLRLDLDEPAHRVLLRAQVQRSGTAVLRAEAAPDAGWIGGRPHELVIPLARTGRGRRPPWWLDGEPGTVDEHGHLPGCDGRFLVKLYARPERHGDILRRLSELLAGLGGTTRWWFLPYRDPDEHLRLRLVVPVGHAADAPAVIGGWTRALRRAGLLSRVRWDTDFPETARFGGATAIDAAEAFFAADSEAAAAQIASSAANGGPAAQAVTAASMLDLTIGLIGNPADAMAWLIDHAHTTSTSPARDVYEEAVSLGNPYDHGALARQPGGERIAAAWTRRRDTLADYRAVLDTTDTAHVNVLLPELLHLHHTRVAGIDLDAEGQCLHLARAAALSWTARGRTRS</sequence>
<dbReference type="InterPro" id="IPR006827">
    <property type="entry name" value="Lant_deHydtase_N"/>
</dbReference>
<feature type="domain" description="Lantibiotic dehydratase N-terminal" evidence="1">
    <location>
        <begin position="45"/>
        <end position="689"/>
    </location>
</feature>
<dbReference type="NCBIfam" id="TIGR03891">
    <property type="entry name" value="thiopep_ocin"/>
    <property type="match status" value="1"/>
</dbReference>
<comment type="caution">
    <text evidence="3">The sequence shown here is derived from an EMBL/GenBank/DDBJ whole genome shotgun (WGS) entry which is preliminary data.</text>
</comment>
<dbReference type="Proteomes" id="UP000419138">
    <property type="component" value="Unassembled WGS sequence"/>
</dbReference>
<dbReference type="Pfam" id="PF14028">
    <property type="entry name" value="Lant_dehydr_C"/>
    <property type="match status" value="1"/>
</dbReference>
<dbReference type="RefSeq" id="WP_323393387.1">
    <property type="nucleotide sequence ID" value="NZ_JBEPDZ010000048.1"/>
</dbReference>
<proteinExistence type="predicted"/>
<name>A0A646KSJ4_STRJU</name>
<reference evidence="3 4" key="1">
    <citation type="submission" date="2019-05" db="EMBL/GenBank/DDBJ databases">
        <title>Comparative genomics and metabolomics analyses of clavulanic acid producing Streptomyces species provides insight into specialized metabolism and evolution of beta-lactam biosynthetic gene clusters.</title>
        <authorList>
            <person name="Moore M.A."/>
            <person name="Cruz-Morales P."/>
            <person name="Barona Gomez F."/>
            <person name="Kapil T."/>
        </authorList>
    </citation>
    <scope>NUCLEOTIDE SEQUENCE [LARGE SCALE GENOMIC DNA]</scope>
    <source>
        <strain evidence="3 4">NRRL 5741</strain>
    </source>
</reference>
<gene>
    <name evidence="3" type="ORF">FF041_33130</name>
</gene>
<evidence type="ECO:0000313" key="3">
    <source>
        <dbReference type="EMBL" id="MQT04811.1"/>
    </source>
</evidence>
<dbReference type="InterPro" id="IPR023809">
    <property type="entry name" value="Thiopep_bacteriocin_synth_dom"/>
</dbReference>
<accession>A0A646KSJ4</accession>
<protein>
    <submittedName>
        <fullName evidence="3">Lantibiotic dehydratase</fullName>
    </submittedName>
</protein>
<dbReference type="Pfam" id="PF04738">
    <property type="entry name" value="Lant_dehydr_N"/>
    <property type="match status" value="1"/>
</dbReference>
<feature type="domain" description="Thiopeptide-type bacteriocin biosynthesis" evidence="2">
    <location>
        <begin position="758"/>
        <end position="1005"/>
    </location>
</feature>